<gene>
    <name evidence="1" type="ORF">TrLO_g4885</name>
</gene>
<accession>A0A9W7FM41</accession>
<organism evidence="1 2">
    <name type="scientific">Triparma laevis f. longispina</name>
    <dbReference type="NCBI Taxonomy" id="1714387"/>
    <lineage>
        <taxon>Eukaryota</taxon>
        <taxon>Sar</taxon>
        <taxon>Stramenopiles</taxon>
        <taxon>Ochrophyta</taxon>
        <taxon>Bolidophyceae</taxon>
        <taxon>Parmales</taxon>
        <taxon>Triparmaceae</taxon>
        <taxon>Triparma</taxon>
    </lineage>
</organism>
<evidence type="ECO:0000313" key="2">
    <source>
        <dbReference type="Proteomes" id="UP001165122"/>
    </source>
</evidence>
<comment type="caution">
    <text evidence="1">The sequence shown here is derived from an EMBL/GenBank/DDBJ whole genome shotgun (WGS) entry which is preliminary data.</text>
</comment>
<dbReference type="EMBL" id="BRXW01000214">
    <property type="protein sequence ID" value="GMI14498.1"/>
    <property type="molecule type" value="Genomic_DNA"/>
</dbReference>
<dbReference type="AlphaFoldDB" id="A0A9W7FM41"/>
<name>A0A9W7FM41_9STRA</name>
<protein>
    <recommendedName>
        <fullName evidence="3">Separase</fullName>
    </recommendedName>
</protein>
<reference evidence="2" key="1">
    <citation type="journal article" date="2023" name="Commun. Biol.">
        <title>Genome analysis of Parmales, the sister group of diatoms, reveals the evolutionary specialization of diatoms from phago-mixotrophs to photoautotrophs.</title>
        <authorList>
            <person name="Ban H."/>
            <person name="Sato S."/>
            <person name="Yoshikawa S."/>
            <person name="Yamada K."/>
            <person name="Nakamura Y."/>
            <person name="Ichinomiya M."/>
            <person name="Sato N."/>
            <person name="Blanc-Mathieu R."/>
            <person name="Endo H."/>
            <person name="Kuwata A."/>
            <person name="Ogata H."/>
        </authorList>
    </citation>
    <scope>NUCLEOTIDE SEQUENCE [LARGE SCALE GENOMIC DNA]</scope>
    <source>
        <strain evidence="2">NIES 3700</strain>
    </source>
</reference>
<evidence type="ECO:0000313" key="1">
    <source>
        <dbReference type="EMBL" id="GMI14498.1"/>
    </source>
</evidence>
<keyword evidence="2" id="KW-1185">Reference proteome</keyword>
<dbReference type="Proteomes" id="UP001165122">
    <property type="component" value="Unassembled WGS sequence"/>
</dbReference>
<dbReference type="OrthoDB" id="193772at2759"/>
<sequence length="1229" mass="135655">MIRDLKLLVEGLQKTKSDEDGQEYSMRAEGMLATAIAVFRRLSQLMSSPSIYLPWLIPYGKILHSHLSSFNPSSLPLDPLDTSTTPAAHLKRSTATSAFLRAVSLRLSYISSITVEGGVPVFEEGFKPQVCDFQEFVQSGYVLSGVDNGACFEMLWLAECLFDRVEKKEFDENLYGEVFSFLTHLCDSISGLDEKSPFFETKTELLVKKLKKLENFVSSLHFDSTHHLYPALVRFLFKHGAKLASDDLHSRSVDVLKVLLTVTNKLVPASSAEASLLNPKTRPTTFEVMAVNCEALYILSHIYTSSEKRYDDAIKCLDHIEANIKIQKHCIAECMAGKEIDEEQVATSTLALNMEEAKVKFSRAMIAHCMCDDKAAAVFISELIQMDSVRKSDEVFDLTLYACRAQAITAIAVSDTTHADPFTLLLSKLSPEKDAAKINDTKVDRAHSIISGVDEMLRNKCSNATWLDPQLSDAKEKDDGKSSSKDLCVSLINDAFSILFELEPLCKDDNALKEKLKSVISKGVAVLSMHKLHEYCVKWCQMALNLYTKDEEKKGKEYAGVLSAFAASTSLAGTESSNLLLAVQKSSEAFDIWPLSARFFATWLECALRAEFGGLVELSNIIEELDAKIAICAKKGMKPREMMAAFSMFSYICADLSTDGNNTPKSSEHAVLLLAVLARWIGTLGKATSHFADCTSIRSPANSPKRRKMAPVKATNDCPQSLFELVRIFLAQLEMLVETQEEGNNGAATLKSLASEVDCVLGTCLNLLLKVRGRTTVLKKTEKPPVVDDELEPTAALSRTNSETNSEATEVIDSELTTDGDNFDDDNGVLVWDDTATEAKIGKQEECIWIAEEAWNLGIKAMALEEHDMASEFFAKGHDLILFAYEEEGIGLTINCLDVEDRDDTWWQGEKLAAVVGSARSSDFSVQIMILSVTSTIDALDEVATTENPNIPQDVEGIVEAGRRRDKAVRAFWRIAMAKAEMSSCTETFMQSNGVFVEFLRLRCAIEIGDDQLVVSTVFGDQGIVKKLSSFVRDSHANELMILHCARRAQAKGMRVSATQLFELASSMMLEGNSKHLQQFGVVQRKLLGLSGGVKDAIAVFKRIEETCVSASKAKWDSEGGGNNVESLFHQEDLNWFCVEAYNRGVSLTHYGDNKGSESLLRTALNILPFTDSEVKSYSETIREGYVQAAAALESEQAGMRGENAVKDFVNGFTGSRMHSLFIGVSPQK</sequence>
<proteinExistence type="predicted"/>
<evidence type="ECO:0008006" key="3">
    <source>
        <dbReference type="Google" id="ProtNLM"/>
    </source>
</evidence>